<dbReference type="Pfam" id="PF10307">
    <property type="entry name" value="HAD_SAK_1"/>
    <property type="match status" value="1"/>
</dbReference>
<dbReference type="EMBL" id="MNBE01000695">
    <property type="protein sequence ID" value="OKO97272.1"/>
    <property type="molecule type" value="Genomic_DNA"/>
</dbReference>
<feature type="compositionally biased region" description="Basic residues" evidence="1">
    <location>
        <begin position="517"/>
        <end position="528"/>
    </location>
</feature>
<dbReference type="PANTHER" id="PTHR10335">
    <property type="entry name" value="RRNA 2-O-METHYLTRANSFERASE FIBRILLARIN"/>
    <property type="match status" value="1"/>
</dbReference>
<dbReference type="GO" id="GO:0032040">
    <property type="term" value="C:small-subunit processome"/>
    <property type="evidence" value="ECO:0007669"/>
    <property type="project" value="TreeGrafter"/>
</dbReference>
<dbReference type="GO" id="GO:1990259">
    <property type="term" value="F:histone H2AQ104 methyltransferase activity"/>
    <property type="evidence" value="ECO:0007669"/>
    <property type="project" value="TreeGrafter"/>
</dbReference>
<feature type="domain" description="Swiss Army Knife RNA repair protein HAD" evidence="2">
    <location>
        <begin position="71"/>
        <end position="276"/>
    </location>
</feature>
<evidence type="ECO:0000313" key="4">
    <source>
        <dbReference type="Proteomes" id="UP000186955"/>
    </source>
</evidence>
<dbReference type="PANTHER" id="PTHR10335:SF23">
    <property type="entry name" value="OB FOLD-CONTAINING PROTEIN, NUCLEIC ACID BINDING"/>
    <property type="match status" value="1"/>
</dbReference>
<dbReference type="Proteomes" id="UP000186955">
    <property type="component" value="Unassembled WGS sequence"/>
</dbReference>
<keyword evidence="4" id="KW-1185">Reference proteome</keyword>
<dbReference type="AlphaFoldDB" id="A0A1Q5TAL9"/>
<dbReference type="InterPro" id="IPR018812">
    <property type="entry name" value="SAK_HAD"/>
</dbReference>
<sequence>MRSAKAVISEKFARLGSPTATMTYSTAPSQRGPSHTLTSLKRWSVATRELPAVSQIKTIHVYDFDNTLFLSPLPNPQLWNGSTIGFLQAYESFANGGWWHDPNILSATGKGIEIEEPRAWNGWWNEQILRLVKLSMDQKDALTVLLTGRGEANFASIIKRMAASQKLDFDLIGLKPEVGPNGQQFATTMKFKQNFLEDLLYTYEQADEIRVYEDRVKHVKGFRDFFGSLNRGLQAGNGPVPRKPFSAEVIQVTEGCTYLDPVTETAEVQRMINAHNLTRRNPSLAKVKSQYSRLRIKRTVFYTGYLISQQDSQRIIDDLLSPMLQQHGYAEANDLKYMANSILITPRPATPSILGKVGGMGKKVSWQVTGLGVFDNKVFAAQVAPIPSTEPVHTENPSPLIVLACRRGSRPADAGRIHNWQPVPAGMALKIDTVIGEKVVLRVEDENPYEGEWESQFVNKNNKRRHQQERDEDILYPHSGHGSGGYEAMNQGQSQGYHPYQRPSGDNRYPNDENSRRGSHRGRGRGNGRGRGPSRGGRGRGRGGRDAGSNPYYKSLDDQGIGGYDGPHDKGGNGAGGFPMDY</sequence>
<proteinExistence type="predicted"/>
<comment type="caution">
    <text evidence="3">The sequence shown here is derived from an EMBL/GenBank/DDBJ whole genome shotgun (WGS) entry which is preliminary data.</text>
</comment>
<evidence type="ECO:0000256" key="1">
    <source>
        <dbReference type="SAM" id="MobiDB-lite"/>
    </source>
</evidence>
<reference evidence="3 4" key="1">
    <citation type="submission" date="2016-10" db="EMBL/GenBank/DDBJ databases">
        <title>Genome sequence of the ascomycete fungus Penicillium subrubescens.</title>
        <authorList>
            <person name="De Vries R.P."/>
            <person name="Peng M."/>
            <person name="Dilokpimol A."/>
            <person name="Hilden K."/>
            <person name="Makela M.R."/>
            <person name="Grigoriev I."/>
            <person name="Riley R."/>
            <person name="Granchi Z."/>
        </authorList>
    </citation>
    <scope>NUCLEOTIDE SEQUENCE [LARGE SCALE GENOMIC DNA]</scope>
    <source>
        <strain evidence="3 4">CBS 132785</strain>
    </source>
</reference>
<dbReference type="GO" id="GO:0003723">
    <property type="term" value="F:RNA binding"/>
    <property type="evidence" value="ECO:0007669"/>
    <property type="project" value="TreeGrafter"/>
</dbReference>
<evidence type="ECO:0000259" key="2">
    <source>
        <dbReference type="Pfam" id="PF10307"/>
    </source>
</evidence>
<protein>
    <recommendedName>
        <fullName evidence="2">Swiss Army Knife RNA repair protein HAD domain-containing protein</fullName>
    </recommendedName>
</protein>
<organism evidence="3 4">
    <name type="scientific">Penicillium subrubescens</name>
    <dbReference type="NCBI Taxonomy" id="1316194"/>
    <lineage>
        <taxon>Eukaryota</taxon>
        <taxon>Fungi</taxon>
        <taxon>Dikarya</taxon>
        <taxon>Ascomycota</taxon>
        <taxon>Pezizomycotina</taxon>
        <taxon>Eurotiomycetes</taxon>
        <taxon>Eurotiomycetidae</taxon>
        <taxon>Eurotiales</taxon>
        <taxon>Aspergillaceae</taxon>
        <taxon>Penicillium</taxon>
    </lineage>
</organism>
<gene>
    <name evidence="3" type="ORF">PENSUB_10066</name>
</gene>
<feature type="region of interest" description="Disordered" evidence="1">
    <location>
        <begin position="454"/>
        <end position="582"/>
    </location>
</feature>
<dbReference type="GO" id="GO:0000494">
    <property type="term" value="P:box C/D sno(s)RNA 3'-end processing"/>
    <property type="evidence" value="ECO:0007669"/>
    <property type="project" value="TreeGrafter"/>
</dbReference>
<feature type="compositionally biased region" description="Gly residues" evidence="1">
    <location>
        <begin position="572"/>
        <end position="582"/>
    </location>
</feature>
<evidence type="ECO:0000313" key="3">
    <source>
        <dbReference type="EMBL" id="OKO97272.1"/>
    </source>
</evidence>
<accession>A0A1Q5TAL9</accession>
<dbReference type="GO" id="GO:0031428">
    <property type="term" value="C:box C/D methylation guide snoRNP complex"/>
    <property type="evidence" value="ECO:0007669"/>
    <property type="project" value="TreeGrafter"/>
</dbReference>
<name>A0A1Q5TAL9_9EURO</name>
<dbReference type="GO" id="GO:0008649">
    <property type="term" value="F:rRNA methyltransferase activity"/>
    <property type="evidence" value="ECO:0007669"/>
    <property type="project" value="TreeGrafter"/>
</dbReference>